<comment type="caution">
    <text evidence="2">The sequence shown here is derived from an EMBL/GenBank/DDBJ whole genome shotgun (WGS) entry which is preliminary data.</text>
</comment>
<gene>
    <name evidence="2" type="ORF">HED35_04585</name>
</gene>
<reference evidence="2 3" key="1">
    <citation type="submission" date="2020-03" db="EMBL/GenBank/DDBJ databases">
        <title>Bacterial samples isolated from urine from healthy bovine heifers (Gyr breed).</title>
        <authorList>
            <person name="Giannattasio-Ferraz S."/>
            <person name="Maskeri L."/>
            <person name="Penido A."/>
            <person name="Barbosa-Stancioli E.F."/>
            <person name="Putonti C."/>
        </authorList>
    </citation>
    <scope>NUCLEOTIDE SEQUENCE [LARGE SCALE GENOMIC DNA]</scope>
    <source>
        <strain evidence="2 3">UFMG-H7</strain>
    </source>
</reference>
<protein>
    <submittedName>
        <fullName evidence="2">Uncharacterized protein</fullName>
    </submittedName>
</protein>
<organism evidence="2 3">
    <name type="scientific">Vagococcus fluvialis</name>
    <dbReference type="NCBI Taxonomy" id="2738"/>
    <lineage>
        <taxon>Bacteria</taxon>
        <taxon>Bacillati</taxon>
        <taxon>Bacillota</taxon>
        <taxon>Bacilli</taxon>
        <taxon>Lactobacillales</taxon>
        <taxon>Enterococcaceae</taxon>
        <taxon>Vagococcus</taxon>
    </lineage>
</organism>
<dbReference type="AlphaFoldDB" id="A0A7X6I2F7"/>
<keyword evidence="1" id="KW-0812">Transmembrane</keyword>
<dbReference type="RefSeq" id="WP_167806571.1">
    <property type="nucleotide sequence ID" value="NZ_JAAVMB010000003.1"/>
</dbReference>
<dbReference type="Proteomes" id="UP000521358">
    <property type="component" value="Unassembled WGS sequence"/>
</dbReference>
<name>A0A7X6I2F7_9ENTE</name>
<keyword evidence="1" id="KW-0472">Membrane</keyword>
<accession>A0A7X6I2F7</accession>
<evidence type="ECO:0000313" key="2">
    <source>
        <dbReference type="EMBL" id="NKC67356.1"/>
    </source>
</evidence>
<sequence>MLNFFALIAIVFFSFVFFKKYTTERNKDERRKYIYSWLFLMVSCFVILFSGGVSSEVKHISDTIKTYQEVDYVIKNTDIYSEDNMRDTEKKLKKQIKVLKKNKPPRGSSKDLKEAHGYYVEGITKIKEGILERDADIVSQGQFVASLGDVLLSSYLEENPKIMDKVMNKLK</sequence>
<dbReference type="EMBL" id="JAAVMB010000003">
    <property type="protein sequence ID" value="NKC67356.1"/>
    <property type="molecule type" value="Genomic_DNA"/>
</dbReference>
<keyword evidence="1" id="KW-1133">Transmembrane helix</keyword>
<feature type="transmembrane region" description="Helical" evidence="1">
    <location>
        <begin position="34"/>
        <end position="53"/>
    </location>
</feature>
<evidence type="ECO:0000256" key="1">
    <source>
        <dbReference type="SAM" id="Phobius"/>
    </source>
</evidence>
<evidence type="ECO:0000313" key="3">
    <source>
        <dbReference type="Proteomes" id="UP000521358"/>
    </source>
</evidence>
<proteinExistence type="predicted"/>